<comment type="caution">
    <text evidence="2">The sequence shown here is derived from an EMBL/GenBank/DDBJ whole genome shotgun (WGS) entry which is preliminary data.</text>
</comment>
<dbReference type="EMBL" id="JAWXYG010000003">
    <property type="protein sequence ID" value="KAK4278796.1"/>
    <property type="molecule type" value="Genomic_DNA"/>
</dbReference>
<evidence type="ECO:0000313" key="2">
    <source>
        <dbReference type="EMBL" id="KAK4278796.1"/>
    </source>
</evidence>
<name>A0AAE1TBQ7_9FABA</name>
<reference evidence="2" key="1">
    <citation type="submission" date="2023-10" db="EMBL/GenBank/DDBJ databases">
        <title>Chromosome-level genome of the transformable northern wattle, Acacia crassicarpa.</title>
        <authorList>
            <person name="Massaro I."/>
            <person name="Sinha N.R."/>
            <person name="Poethig S."/>
            <person name="Leichty A.R."/>
        </authorList>
    </citation>
    <scope>NUCLEOTIDE SEQUENCE</scope>
    <source>
        <strain evidence="2">Acra3RX</strain>
        <tissue evidence="2">Leaf</tissue>
    </source>
</reference>
<dbReference type="GO" id="GO:0006952">
    <property type="term" value="P:defense response"/>
    <property type="evidence" value="ECO:0007669"/>
    <property type="project" value="InterPro"/>
</dbReference>
<proteinExistence type="predicted"/>
<dbReference type="InterPro" id="IPR001611">
    <property type="entry name" value="Leu-rich_rpt"/>
</dbReference>
<dbReference type="PANTHER" id="PTHR11017">
    <property type="entry name" value="LEUCINE-RICH REPEAT-CONTAINING PROTEIN"/>
    <property type="match status" value="1"/>
</dbReference>
<dbReference type="SUPFAM" id="SSF52058">
    <property type="entry name" value="L domain-like"/>
    <property type="match status" value="1"/>
</dbReference>
<sequence>MDDLIEELGRYIVHQESPKNVGKRSRLWKFEDIKEVLEKNKGSEAIQAIACEDKYWYQGRIKVHPKAFSKMSCIRLLLWKNMKTHCPLFSPRGFKLPDSLKVVQWPSFPLEDHPLKTPLNELVRVKIHKSRIKQLWNVRKVKFIDLSHSSDNFIKTPDFSGVPCLEHLRLRSCKSLVEVHPSLGELKELIEVDLHGCLNLKILPRKLKTNSLLKLDLGRCEKVEELPEFGEGMKKLSYLDVSRTAITRLPDTFGYLTGLRYLNLIGCKICNLDKFSLKVMPLEELYLGGCGLNDGSILDDIGSLLSLIVLNLSHNDFVNPPPACFSSLFRLLFLSLDYCGKLKSLPRLPPQLIRLNASHCDSMEPVSADRQLWDLVASLDPKYRGLNEYVISEEEYDDTPPMIKHSELEHLPLSDFFAIVPGCEIPSWFPNKVLIKDGPSSTTGCDFEIEVEILPCFRDSEWFGIVACLHLPNYFGGVISWSSKAPEDDDYVDTERAHLSTIENGQNPHLRIMVLELNEKTCGQHLKAGGNSLHIKLYARNHGSEVSEPWNSPLLMSKWECGWRVICKEEIQKWCNDNDLNQLTPPQLAPRDEVKLPSRLLDQLYGSAYAQWQRDDVEEDASDDSEEEESDDNEDAFDDSKEEESDDSEA</sequence>
<evidence type="ECO:0000256" key="1">
    <source>
        <dbReference type="SAM" id="MobiDB-lite"/>
    </source>
</evidence>
<evidence type="ECO:0000313" key="3">
    <source>
        <dbReference type="Proteomes" id="UP001293593"/>
    </source>
</evidence>
<dbReference type="Proteomes" id="UP001293593">
    <property type="component" value="Unassembled WGS sequence"/>
</dbReference>
<feature type="compositionally biased region" description="Acidic residues" evidence="1">
    <location>
        <begin position="616"/>
        <end position="650"/>
    </location>
</feature>
<gene>
    <name evidence="2" type="ORF">QN277_016595</name>
</gene>
<dbReference type="InterPro" id="IPR044974">
    <property type="entry name" value="Disease_R_plants"/>
</dbReference>
<dbReference type="Pfam" id="PF00560">
    <property type="entry name" value="LRR_1"/>
    <property type="match status" value="1"/>
</dbReference>
<accession>A0AAE1TBQ7</accession>
<dbReference type="PANTHER" id="PTHR11017:SF559">
    <property type="entry name" value="DISEASE RESISTANCE PROTEIN CHL1"/>
    <property type="match status" value="1"/>
</dbReference>
<dbReference type="AlphaFoldDB" id="A0AAE1TBQ7"/>
<protein>
    <submittedName>
        <fullName evidence="2">Uncharacterized protein</fullName>
    </submittedName>
</protein>
<organism evidence="2 3">
    <name type="scientific">Acacia crassicarpa</name>
    <name type="common">northern wattle</name>
    <dbReference type="NCBI Taxonomy" id="499986"/>
    <lineage>
        <taxon>Eukaryota</taxon>
        <taxon>Viridiplantae</taxon>
        <taxon>Streptophyta</taxon>
        <taxon>Embryophyta</taxon>
        <taxon>Tracheophyta</taxon>
        <taxon>Spermatophyta</taxon>
        <taxon>Magnoliopsida</taxon>
        <taxon>eudicotyledons</taxon>
        <taxon>Gunneridae</taxon>
        <taxon>Pentapetalae</taxon>
        <taxon>rosids</taxon>
        <taxon>fabids</taxon>
        <taxon>Fabales</taxon>
        <taxon>Fabaceae</taxon>
        <taxon>Caesalpinioideae</taxon>
        <taxon>mimosoid clade</taxon>
        <taxon>Acacieae</taxon>
        <taxon>Acacia</taxon>
    </lineage>
</organism>
<dbReference type="Gene3D" id="3.80.10.10">
    <property type="entry name" value="Ribonuclease Inhibitor"/>
    <property type="match status" value="2"/>
</dbReference>
<dbReference type="InterPro" id="IPR032675">
    <property type="entry name" value="LRR_dom_sf"/>
</dbReference>
<keyword evidence="3" id="KW-1185">Reference proteome</keyword>
<feature type="region of interest" description="Disordered" evidence="1">
    <location>
        <begin position="611"/>
        <end position="650"/>
    </location>
</feature>